<feature type="domain" description="Putative E3 ubiquitin-protein ligase LIN ARM repeats" evidence="7">
    <location>
        <begin position="485"/>
        <end position="647"/>
    </location>
</feature>
<feature type="domain" description="Putative E3 ubiquitin-protein ligase LIN ARM-like" evidence="6">
    <location>
        <begin position="649"/>
        <end position="1005"/>
    </location>
</feature>
<evidence type="ECO:0000313" key="9">
    <source>
        <dbReference type="Proteomes" id="UP001180020"/>
    </source>
</evidence>
<accession>A0AAV9EUU2</accession>
<protein>
    <submittedName>
        <fullName evidence="8">E3 ubiquitin-protein ligase LIN-1</fullName>
    </submittedName>
</protein>
<dbReference type="InterPro" id="IPR011989">
    <property type="entry name" value="ARM-like"/>
</dbReference>
<name>A0AAV9EUU2_ACOCL</name>
<dbReference type="Pfam" id="PF23628">
    <property type="entry name" value="ARM_LIN_C"/>
    <property type="match status" value="1"/>
</dbReference>
<dbReference type="InterPro" id="IPR036322">
    <property type="entry name" value="WD40_repeat_dom_sf"/>
</dbReference>
<dbReference type="InterPro" id="IPR056512">
    <property type="entry name" value="LIN_N"/>
</dbReference>
<feature type="region of interest" description="Disordered" evidence="4">
    <location>
        <begin position="345"/>
        <end position="371"/>
    </location>
</feature>
<feature type="domain" description="Putative E3 ubiquitin-protein ligase LIN N-terminal" evidence="5">
    <location>
        <begin position="7"/>
        <end position="111"/>
    </location>
</feature>
<dbReference type="Pfam" id="PF23654">
    <property type="entry name" value="ARM_LIN_2nd"/>
    <property type="match status" value="1"/>
</dbReference>
<sequence length="1227" mass="137590">MDSMRLLVASVDRHIHAFLSDPVARRSLQSRCTSELTMTQNHHGFFEFSELSVLSNLYWGIENVESAVRSDCPSERASRLESAERMLQIPALLGEEGRTTGIENRFLVSSAEGRAADDNALLAGDDRVATTCEGGVCAGDLGEGVCWGDFGWGGGLLGMVSGEEFDEEAVDGATRRLARRYKDWLMYYRVVSYGETPRYIQSSVAKYLDPVKHGSAWPTFPDDKSAHPLDHQGKMQREKITDSKTLMMDLDEQNSSSLVEDPMSFFKKVDEIFHLDMNESSDIKCLQDMLEESQSDTSVSFYSNTDSSEGSELEEKRHGRGNMMKEELAVAGFSTSRRCDRKLLDIPNSTSHSGSPVVEPDYTATHTPNSSENQLVEEAYTMKSRCFIPTRSCGSVDGLNISLLRMKDVGSNTSYDFHEEHTFTKGSEGQNFKCFGQLPSKLLRRYSFPELVYRGSFARRKLNFSNSEKDMSEVSSYYENENQTEVLGRFEKAVSALCFSEGPGKFEAAGLRVSTVMAMLNNKSELKYSLFKQEILNQLLDVISSSKEEKVIRASLSILLTLIAEDRSVIEDIKKKKMYLHDLASVLKRNIYEAVVIIHMLNPSPIEIKDLELLPTLVEVACNPNIYKEESGSLPLTPTAASIALIETLVTAFDYVTNNMHLAAISSPKVLSRLMTSSRDTKIGEGTALAAILVRCMRLNENCRKFLSQVTPMEPFLRLMRSNEKRAKLTALKYFQEILRMPRSSAINLLHHIQEQGSINIMHTLMTCMQQTSPECRLLAANLMLQLDLLEDKCGRSVFREEAIEVLMESVACEEESDSQILSSSILSNLGGTFTWTGEEYTAAWLVKKTGLKSSSHRNMIKNYDWSDCCLQDVAVDTWCSKTARCLIKTGNSIFDALEKGLQSKTNGVARDCLITIAWIGCEVAVMGPCNLRYYACETLLKGISHFLHPGIDLDERLLACMSVYNYVSGKGMQRLMNFSEGTRESLRRLSNVSWMAEELLKRVSCVHTQILEASHTGNGSTTALIFYKGHLCSGYSDGSIKVWDIKGQTAKLAWDAKEHKKAVTCFALFEPSDSLLSGSSDKTIRVWQLVQRKLECVEVIEMKEPINRIDSFGQLIFIITHGRGLKEFDIATSQRQEIRAPTKGWSMQNRPINSIFVYKNWVYNSGMEEMQPVSSPDCDGEKNKCSGDGSGGRLCVFELHFISKYTSVMGVEEIEFDKKPLTLDYT</sequence>
<gene>
    <name evidence="8" type="primary">CERBERUS</name>
    <name evidence="8" type="ORF">QJS10_CPA05g00398</name>
</gene>
<dbReference type="Gene3D" id="1.25.10.10">
    <property type="entry name" value="Leucine-rich Repeat Variant"/>
    <property type="match status" value="1"/>
</dbReference>
<comment type="caution">
    <text evidence="8">The sequence shown here is derived from an EMBL/GenBank/DDBJ whole genome shotgun (WGS) entry which is preliminary data.</text>
</comment>
<keyword evidence="9" id="KW-1185">Reference proteome</keyword>
<evidence type="ECO:0000259" key="7">
    <source>
        <dbReference type="Pfam" id="PF23654"/>
    </source>
</evidence>
<dbReference type="InterPro" id="IPR001680">
    <property type="entry name" value="WD40_rpt"/>
</dbReference>
<evidence type="ECO:0000256" key="2">
    <source>
        <dbReference type="ARBA" id="ARBA00022737"/>
    </source>
</evidence>
<dbReference type="PROSITE" id="PS50294">
    <property type="entry name" value="WD_REPEATS_REGION"/>
    <property type="match status" value="1"/>
</dbReference>
<keyword evidence="1 3" id="KW-0853">WD repeat</keyword>
<keyword evidence="2" id="KW-0677">Repeat</keyword>
<dbReference type="Gene3D" id="2.130.10.10">
    <property type="entry name" value="YVTN repeat-like/Quinoprotein amine dehydrogenase"/>
    <property type="match status" value="1"/>
</dbReference>
<dbReference type="Pfam" id="PF00400">
    <property type="entry name" value="WD40"/>
    <property type="match status" value="1"/>
</dbReference>
<dbReference type="EMBL" id="JAUJYO010000005">
    <property type="protein sequence ID" value="KAK1317170.1"/>
    <property type="molecule type" value="Genomic_DNA"/>
</dbReference>
<dbReference type="AlphaFoldDB" id="A0AAV9EUU2"/>
<dbReference type="InterPro" id="IPR019775">
    <property type="entry name" value="WD40_repeat_CS"/>
</dbReference>
<evidence type="ECO:0000256" key="3">
    <source>
        <dbReference type="PROSITE-ProRule" id="PRU00221"/>
    </source>
</evidence>
<dbReference type="SMART" id="SM00320">
    <property type="entry name" value="WD40"/>
    <property type="match status" value="2"/>
</dbReference>
<organism evidence="8 9">
    <name type="scientific">Acorus calamus</name>
    <name type="common">Sweet flag</name>
    <dbReference type="NCBI Taxonomy" id="4465"/>
    <lineage>
        <taxon>Eukaryota</taxon>
        <taxon>Viridiplantae</taxon>
        <taxon>Streptophyta</taxon>
        <taxon>Embryophyta</taxon>
        <taxon>Tracheophyta</taxon>
        <taxon>Spermatophyta</taxon>
        <taxon>Magnoliopsida</taxon>
        <taxon>Liliopsida</taxon>
        <taxon>Acoraceae</taxon>
        <taxon>Acorus</taxon>
    </lineage>
</organism>
<dbReference type="InterPro" id="IPR016024">
    <property type="entry name" value="ARM-type_fold"/>
</dbReference>
<evidence type="ECO:0000256" key="1">
    <source>
        <dbReference type="ARBA" id="ARBA00022574"/>
    </source>
</evidence>
<evidence type="ECO:0000259" key="6">
    <source>
        <dbReference type="Pfam" id="PF23628"/>
    </source>
</evidence>
<dbReference type="PANTHER" id="PTHR35549">
    <property type="entry name" value="OS04G0584500 PROTEIN"/>
    <property type="match status" value="1"/>
</dbReference>
<evidence type="ECO:0000256" key="4">
    <source>
        <dbReference type="SAM" id="MobiDB-lite"/>
    </source>
</evidence>
<dbReference type="Pfam" id="PF23568">
    <property type="entry name" value="ARM_LIN"/>
    <property type="match status" value="1"/>
</dbReference>
<reference evidence="8" key="1">
    <citation type="journal article" date="2023" name="Nat. Commun.">
        <title>Diploid and tetraploid genomes of Acorus and the evolution of monocots.</title>
        <authorList>
            <person name="Ma L."/>
            <person name="Liu K.W."/>
            <person name="Li Z."/>
            <person name="Hsiao Y.Y."/>
            <person name="Qi Y."/>
            <person name="Fu T."/>
            <person name="Tang G.D."/>
            <person name="Zhang D."/>
            <person name="Sun W.H."/>
            <person name="Liu D.K."/>
            <person name="Li Y."/>
            <person name="Chen G.Z."/>
            <person name="Liu X.D."/>
            <person name="Liao X.Y."/>
            <person name="Jiang Y.T."/>
            <person name="Yu X."/>
            <person name="Hao Y."/>
            <person name="Huang J."/>
            <person name="Zhao X.W."/>
            <person name="Ke S."/>
            <person name="Chen Y.Y."/>
            <person name="Wu W.L."/>
            <person name="Hsu J.L."/>
            <person name="Lin Y.F."/>
            <person name="Huang M.D."/>
            <person name="Li C.Y."/>
            <person name="Huang L."/>
            <person name="Wang Z.W."/>
            <person name="Zhao X."/>
            <person name="Zhong W.Y."/>
            <person name="Peng D.H."/>
            <person name="Ahmad S."/>
            <person name="Lan S."/>
            <person name="Zhang J.S."/>
            <person name="Tsai W.C."/>
            <person name="Van de Peer Y."/>
            <person name="Liu Z.J."/>
        </authorList>
    </citation>
    <scope>NUCLEOTIDE SEQUENCE</scope>
    <source>
        <strain evidence="8">CP</strain>
    </source>
</reference>
<feature type="repeat" description="WD" evidence="3">
    <location>
        <begin position="1057"/>
        <end position="1090"/>
    </location>
</feature>
<dbReference type="PROSITE" id="PS00678">
    <property type="entry name" value="WD_REPEATS_1"/>
    <property type="match status" value="1"/>
</dbReference>
<dbReference type="PROSITE" id="PS50082">
    <property type="entry name" value="WD_REPEATS_2"/>
    <property type="match status" value="1"/>
</dbReference>
<feature type="region of interest" description="Disordered" evidence="4">
    <location>
        <begin position="296"/>
        <end position="321"/>
    </location>
</feature>
<evidence type="ECO:0000259" key="5">
    <source>
        <dbReference type="Pfam" id="PF23568"/>
    </source>
</evidence>
<dbReference type="InterPro" id="IPR055566">
    <property type="entry name" value="ARM_LIN"/>
</dbReference>
<dbReference type="PANTHER" id="PTHR35549:SF2">
    <property type="entry name" value="TRANSDUCIN_WD40 REPEAT-LIKE SUPERFAMILY PROTEIN"/>
    <property type="match status" value="1"/>
</dbReference>
<dbReference type="Proteomes" id="UP001180020">
    <property type="component" value="Unassembled WGS sequence"/>
</dbReference>
<proteinExistence type="predicted"/>
<dbReference type="SUPFAM" id="SSF50978">
    <property type="entry name" value="WD40 repeat-like"/>
    <property type="match status" value="1"/>
</dbReference>
<dbReference type="InterPro" id="IPR056514">
    <property type="entry name" value="ARM_LIN_2nd"/>
</dbReference>
<evidence type="ECO:0000313" key="8">
    <source>
        <dbReference type="EMBL" id="KAK1317170.1"/>
    </source>
</evidence>
<dbReference type="InterPro" id="IPR015943">
    <property type="entry name" value="WD40/YVTN_repeat-like_dom_sf"/>
</dbReference>
<feature type="compositionally biased region" description="Polar residues" evidence="4">
    <location>
        <begin position="296"/>
        <end position="310"/>
    </location>
</feature>
<reference evidence="8" key="2">
    <citation type="submission" date="2023-06" db="EMBL/GenBank/DDBJ databases">
        <authorList>
            <person name="Ma L."/>
            <person name="Liu K.-W."/>
            <person name="Li Z."/>
            <person name="Hsiao Y.-Y."/>
            <person name="Qi Y."/>
            <person name="Fu T."/>
            <person name="Tang G."/>
            <person name="Zhang D."/>
            <person name="Sun W.-H."/>
            <person name="Liu D.-K."/>
            <person name="Li Y."/>
            <person name="Chen G.-Z."/>
            <person name="Liu X.-D."/>
            <person name="Liao X.-Y."/>
            <person name="Jiang Y.-T."/>
            <person name="Yu X."/>
            <person name="Hao Y."/>
            <person name="Huang J."/>
            <person name="Zhao X.-W."/>
            <person name="Ke S."/>
            <person name="Chen Y.-Y."/>
            <person name="Wu W.-L."/>
            <person name="Hsu J.-L."/>
            <person name="Lin Y.-F."/>
            <person name="Huang M.-D."/>
            <person name="Li C.-Y."/>
            <person name="Huang L."/>
            <person name="Wang Z.-W."/>
            <person name="Zhao X."/>
            <person name="Zhong W.-Y."/>
            <person name="Peng D.-H."/>
            <person name="Ahmad S."/>
            <person name="Lan S."/>
            <person name="Zhang J.-S."/>
            <person name="Tsai W.-C."/>
            <person name="Van De Peer Y."/>
            <person name="Liu Z.-J."/>
        </authorList>
    </citation>
    <scope>NUCLEOTIDE SEQUENCE</scope>
    <source>
        <strain evidence="8">CP</strain>
        <tissue evidence="8">Leaves</tissue>
    </source>
</reference>
<dbReference type="SUPFAM" id="SSF48371">
    <property type="entry name" value="ARM repeat"/>
    <property type="match status" value="1"/>
</dbReference>